<feature type="domain" description="Protein kinase" evidence="1">
    <location>
        <begin position="1"/>
        <end position="83"/>
    </location>
</feature>
<protein>
    <recommendedName>
        <fullName evidence="1">Protein kinase domain-containing protein</fullName>
    </recommendedName>
</protein>
<dbReference type="PROSITE" id="PS50011">
    <property type="entry name" value="PROTEIN_KINASE_DOM"/>
    <property type="match status" value="1"/>
</dbReference>
<organism evidence="2 3">
    <name type="scientific">Actinomortierella ambigua</name>
    <dbReference type="NCBI Taxonomy" id="1343610"/>
    <lineage>
        <taxon>Eukaryota</taxon>
        <taxon>Fungi</taxon>
        <taxon>Fungi incertae sedis</taxon>
        <taxon>Mucoromycota</taxon>
        <taxon>Mortierellomycotina</taxon>
        <taxon>Mortierellomycetes</taxon>
        <taxon>Mortierellales</taxon>
        <taxon>Mortierellaceae</taxon>
        <taxon>Actinomortierella</taxon>
    </lineage>
</organism>
<dbReference type="EMBL" id="JAAAJB010000193">
    <property type="protein sequence ID" value="KAG0262251.1"/>
    <property type="molecule type" value="Genomic_DNA"/>
</dbReference>
<keyword evidence="3" id="KW-1185">Reference proteome</keyword>
<accession>A0A9P6U708</accession>
<comment type="caution">
    <text evidence="2">The sequence shown here is derived from an EMBL/GenBank/DDBJ whole genome shotgun (WGS) entry which is preliminary data.</text>
</comment>
<sequence length="83" mass="9470">GTAQIGDFGLATEEALCRDRVGTTSTMSPEVFNRKHSSLSLYDPKKAGIWALGIVFWQLKLRDLPWQNTNYDAEDDFKRYVDN</sequence>
<name>A0A9P6U708_9FUNG</name>
<dbReference type="Pfam" id="PF00069">
    <property type="entry name" value="Pkinase"/>
    <property type="match status" value="1"/>
</dbReference>
<dbReference type="GO" id="GO:0004672">
    <property type="term" value="F:protein kinase activity"/>
    <property type="evidence" value="ECO:0007669"/>
    <property type="project" value="InterPro"/>
</dbReference>
<dbReference type="InterPro" id="IPR000719">
    <property type="entry name" value="Prot_kinase_dom"/>
</dbReference>
<dbReference type="Gene3D" id="1.10.510.10">
    <property type="entry name" value="Transferase(Phosphotransferase) domain 1"/>
    <property type="match status" value="1"/>
</dbReference>
<reference evidence="2" key="1">
    <citation type="journal article" date="2020" name="Fungal Divers.">
        <title>Resolving the Mortierellaceae phylogeny through synthesis of multi-gene phylogenetics and phylogenomics.</title>
        <authorList>
            <person name="Vandepol N."/>
            <person name="Liber J."/>
            <person name="Desiro A."/>
            <person name="Na H."/>
            <person name="Kennedy M."/>
            <person name="Barry K."/>
            <person name="Grigoriev I.V."/>
            <person name="Miller A.N."/>
            <person name="O'Donnell K."/>
            <person name="Stajich J.E."/>
            <person name="Bonito G."/>
        </authorList>
    </citation>
    <scope>NUCLEOTIDE SEQUENCE</scope>
    <source>
        <strain evidence="2">BC1065</strain>
    </source>
</reference>
<evidence type="ECO:0000259" key="1">
    <source>
        <dbReference type="PROSITE" id="PS50011"/>
    </source>
</evidence>
<proteinExistence type="predicted"/>
<dbReference type="Proteomes" id="UP000807716">
    <property type="component" value="Unassembled WGS sequence"/>
</dbReference>
<dbReference type="GO" id="GO:0005524">
    <property type="term" value="F:ATP binding"/>
    <property type="evidence" value="ECO:0007669"/>
    <property type="project" value="InterPro"/>
</dbReference>
<evidence type="ECO:0000313" key="2">
    <source>
        <dbReference type="EMBL" id="KAG0262251.1"/>
    </source>
</evidence>
<gene>
    <name evidence="2" type="ORF">DFQ27_002478</name>
</gene>
<feature type="non-terminal residue" evidence="2">
    <location>
        <position position="1"/>
    </location>
</feature>
<dbReference type="AlphaFoldDB" id="A0A9P6U708"/>
<dbReference type="SUPFAM" id="SSF56112">
    <property type="entry name" value="Protein kinase-like (PK-like)"/>
    <property type="match status" value="1"/>
</dbReference>
<dbReference type="OrthoDB" id="2449011at2759"/>
<evidence type="ECO:0000313" key="3">
    <source>
        <dbReference type="Proteomes" id="UP000807716"/>
    </source>
</evidence>
<dbReference type="InterPro" id="IPR011009">
    <property type="entry name" value="Kinase-like_dom_sf"/>
</dbReference>